<dbReference type="Pfam" id="PF12796">
    <property type="entry name" value="Ank_2"/>
    <property type="match status" value="1"/>
</dbReference>
<dbReference type="PANTHER" id="PTHR33112:SF16">
    <property type="entry name" value="HETEROKARYON INCOMPATIBILITY DOMAIN-CONTAINING PROTEIN"/>
    <property type="match status" value="1"/>
</dbReference>
<dbReference type="InterPro" id="IPR036770">
    <property type="entry name" value="Ankyrin_rpt-contain_sf"/>
</dbReference>
<evidence type="ECO:0000313" key="4">
    <source>
        <dbReference type="Proteomes" id="UP000537989"/>
    </source>
</evidence>
<sequence>MGGLDPNTLWTEEVLVVKVRRSGCVVFPEPFPWDAWPNWNTPLHRAIRFSDFETAEFLLQHGANIDIYNAVGKTPLHEAVGHRKYDAIRFLLGHKAEMNNFTVEACIRYEGENKNIHGIGGQLNIQNALSSSDFTSVQLLVQAGADLCPPSQHPWTTLDLALLYGDRRIVKFLRQQGYKLPTGGSTSSHDVYQDSSRGLLKFSRGSNIVPSRDLYEVYCFALGKIDQVAIFDVDILIKRFFEILHEIANDTDRNRHMATCTSCQEFQSDIRVIFETEDYFTLDFSETRRDLGFTFNLHPSRQHLIDSASNGCAICAIIADALDDQERNPRQACESFDRKFGPKSDSVKLQPARFGSLNRIKVSCGELGTEIRLFHVYDSLTSSFEDSYQMDTSTGSSSAMVMAKNWIRICQENHTECQELQKKRQRKAILPRRLLHIGSSEIQPRIIHIQDTVPYCALSYCWGSKDFFTTTRDNLVQIMRGIPMESFPAIMRDAISVVRSLEYVYIWIDALCIVQDDEQDWAHEAGIMGDIYFNAELTISTLVSGDCHTGLFQPRSVRISHPVPLDIWQPKIQRKANASRALTPQWLERDVKTSGPVHSRGWTLQEQLLSKRILYFGHKMLHFECLHDYVVEANPGGEYRRSANQHDKELQIRRHTKKALQVGRTRDSISSETQWDRQPFELWKQQVQDFTRRNLTRASDRPPAFDAISKSLATAVGCKPLCGIWDGDKLFESLCWQTENCADVPLNLPNIPSWTWLARTGATSFALTNRSGREEVQASSGATVVSINSEATGLSITLRGTLHRKQRIDDALLEHWKRLCSKRFYKPSVYLDHKMGDDRDVYTFDTLHFPQGPLYKGYGYPMWPNGREPETLKLLLQKVDNKLNTFRRIGIGSILDLHSNVKPRRVRIIPAPRNSHEITQDKWLKTNEETFTDHQFTLV</sequence>
<dbReference type="InterPro" id="IPR010730">
    <property type="entry name" value="HET"/>
</dbReference>
<dbReference type="SUPFAM" id="SSF48403">
    <property type="entry name" value="Ankyrin repeat"/>
    <property type="match status" value="1"/>
</dbReference>
<reference evidence="3 4" key="1">
    <citation type="submission" date="2020-02" db="EMBL/GenBank/DDBJ databases">
        <title>Identification and distribution of gene clusters putatively required for synthesis of sphingolipid metabolism inhibitors in phylogenetically diverse species of the filamentous fungus Fusarium.</title>
        <authorList>
            <person name="Kim H.-S."/>
            <person name="Busman M."/>
            <person name="Brown D.W."/>
            <person name="Divon H."/>
            <person name="Uhlig S."/>
            <person name="Proctor R.H."/>
        </authorList>
    </citation>
    <scope>NUCLEOTIDE SEQUENCE [LARGE SCALE GENOMIC DNA]</scope>
    <source>
        <strain evidence="3 4">NRRL 2903</strain>
    </source>
</reference>
<dbReference type="PROSITE" id="PS50297">
    <property type="entry name" value="ANK_REP_REGION"/>
    <property type="match status" value="2"/>
</dbReference>
<protein>
    <recommendedName>
        <fullName evidence="2">Heterokaryon incompatibility domain-containing protein</fullName>
    </recommendedName>
</protein>
<dbReference type="PANTHER" id="PTHR33112">
    <property type="entry name" value="DOMAIN PROTEIN, PUTATIVE-RELATED"/>
    <property type="match status" value="1"/>
</dbReference>
<feature type="repeat" description="ANK" evidence="1">
    <location>
        <begin position="38"/>
        <end position="70"/>
    </location>
</feature>
<accession>A0AAN6C0F0</accession>
<dbReference type="InterPro" id="IPR002110">
    <property type="entry name" value="Ankyrin_rpt"/>
</dbReference>
<keyword evidence="4" id="KW-1185">Reference proteome</keyword>
<evidence type="ECO:0000256" key="1">
    <source>
        <dbReference type="PROSITE-ProRule" id="PRU00023"/>
    </source>
</evidence>
<dbReference type="PROSITE" id="PS50088">
    <property type="entry name" value="ANK_REPEAT"/>
    <property type="match status" value="2"/>
</dbReference>
<feature type="domain" description="Heterokaryon incompatibility" evidence="2">
    <location>
        <begin position="455"/>
        <end position="606"/>
    </location>
</feature>
<dbReference type="Pfam" id="PF06985">
    <property type="entry name" value="HET"/>
    <property type="match status" value="1"/>
</dbReference>
<comment type="caution">
    <text evidence="3">The sequence shown here is derived from an EMBL/GenBank/DDBJ whole genome shotgun (WGS) entry which is preliminary data.</text>
</comment>
<proteinExistence type="predicted"/>
<evidence type="ECO:0000313" key="3">
    <source>
        <dbReference type="EMBL" id="KAF5237983.1"/>
    </source>
</evidence>
<organism evidence="3 4">
    <name type="scientific">Fusarium austroamericanum</name>
    <dbReference type="NCBI Taxonomy" id="282268"/>
    <lineage>
        <taxon>Eukaryota</taxon>
        <taxon>Fungi</taxon>
        <taxon>Dikarya</taxon>
        <taxon>Ascomycota</taxon>
        <taxon>Pezizomycotina</taxon>
        <taxon>Sordariomycetes</taxon>
        <taxon>Hypocreomycetidae</taxon>
        <taxon>Hypocreales</taxon>
        <taxon>Nectriaceae</taxon>
        <taxon>Fusarium</taxon>
    </lineage>
</organism>
<evidence type="ECO:0000259" key="2">
    <source>
        <dbReference type="Pfam" id="PF06985"/>
    </source>
</evidence>
<dbReference type="SMART" id="SM00248">
    <property type="entry name" value="ANK"/>
    <property type="match status" value="3"/>
</dbReference>
<gene>
    <name evidence="3" type="ORF">FAUST_5789</name>
</gene>
<dbReference type="Gene3D" id="1.25.40.20">
    <property type="entry name" value="Ankyrin repeat-containing domain"/>
    <property type="match status" value="1"/>
</dbReference>
<name>A0AAN6C0F0_FUSAU</name>
<dbReference type="EMBL" id="JAAMOD010000150">
    <property type="protein sequence ID" value="KAF5237983.1"/>
    <property type="molecule type" value="Genomic_DNA"/>
</dbReference>
<dbReference type="Proteomes" id="UP000537989">
    <property type="component" value="Unassembled WGS sequence"/>
</dbReference>
<dbReference type="AlphaFoldDB" id="A0AAN6C0F0"/>
<keyword evidence="1" id="KW-0040">ANK repeat</keyword>
<feature type="repeat" description="ANK" evidence="1">
    <location>
        <begin position="71"/>
        <end position="103"/>
    </location>
</feature>